<evidence type="ECO:0000256" key="1">
    <source>
        <dbReference type="ARBA" id="ARBA00004141"/>
    </source>
</evidence>
<dbReference type="AlphaFoldDB" id="A0AAD6DHY6"/>
<evidence type="ECO:0000313" key="8">
    <source>
        <dbReference type="Proteomes" id="UP001216150"/>
    </source>
</evidence>
<keyword evidence="2 5" id="KW-0812">Transmembrane</keyword>
<sequence>MNTTLPQAAESHCHLQIALTPTPDDFPPKTPAEAVIVGEELHTQQRNSYTAFSPSRRRFILGIITVAGIFGPLAGNIYLPALPVIARQFHRTETEINITVTVFMIIFAFGVSSNIILLFVHLSMLEFLIESSSQPLIWSSFADWKGRRPLYIISILIYITANALLTALPVDYGGLLALRVVQAFGSSAVVSLGAGTVADIVEPKKRARAMSYFLFGPQCGPILGPVIGGALADRASWRWIFGFLAISGAVLWVVIVFSLPETLRARVGNGDIYTDKSWVAFPPKLSSILVSEKERGPPPRKPTLKGYWKLFRYPPIGITCVNTAILYSSYFCIAIQLPTALGTLYHWPSSVLGAGYIVVGVAMVIGSVSGGHFSDWRYKRLTETLGESNFHPEARLNDQIWGLILASTGLIMFGFFVEYMLHPAATLISTFLVGFGMSWMFVASNSFLTSCLAQQAAGAFALGNILRSPGAAVAAAIIAPLVRRMGWGYCFLGLGVLNLVGIGIMLIVLRTQFARWAKGRLSKET</sequence>
<dbReference type="Gene3D" id="1.20.1250.20">
    <property type="entry name" value="MFS general substrate transporter like domains"/>
    <property type="match status" value="1"/>
</dbReference>
<dbReference type="GO" id="GO:0005886">
    <property type="term" value="C:plasma membrane"/>
    <property type="evidence" value="ECO:0007669"/>
    <property type="project" value="TreeGrafter"/>
</dbReference>
<dbReference type="SUPFAM" id="SSF103473">
    <property type="entry name" value="MFS general substrate transporter"/>
    <property type="match status" value="1"/>
</dbReference>
<gene>
    <name evidence="7" type="ORF">N7450_007585</name>
</gene>
<dbReference type="InterPro" id="IPR036259">
    <property type="entry name" value="MFS_trans_sf"/>
</dbReference>
<dbReference type="InterPro" id="IPR020846">
    <property type="entry name" value="MFS_dom"/>
</dbReference>
<feature type="transmembrane region" description="Helical" evidence="5">
    <location>
        <begin position="349"/>
        <end position="370"/>
    </location>
</feature>
<feature type="transmembrane region" description="Helical" evidence="5">
    <location>
        <begin position="212"/>
        <end position="231"/>
    </location>
</feature>
<dbReference type="PANTHER" id="PTHR23502">
    <property type="entry name" value="MAJOR FACILITATOR SUPERFAMILY"/>
    <property type="match status" value="1"/>
</dbReference>
<feature type="transmembrane region" description="Helical" evidence="5">
    <location>
        <begin position="150"/>
        <end position="170"/>
    </location>
</feature>
<feature type="transmembrane region" description="Helical" evidence="5">
    <location>
        <begin position="310"/>
        <end position="337"/>
    </location>
</feature>
<dbReference type="PANTHER" id="PTHR23502:SF21">
    <property type="entry name" value="DITYROSINE TRANSPORTER 1"/>
    <property type="match status" value="1"/>
</dbReference>
<dbReference type="Pfam" id="PF07690">
    <property type="entry name" value="MFS_1"/>
    <property type="match status" value="1"/>
</dbReference>
<evidence type="ECO:0000256" key="2">
    <source>
        <dbReference type="ARBA" id="ARBA00022692"/>
    </source>
</evidence>
<name>A0AAD6DHY6_9EURO</name>
<dbReference type="PROSITE" id="PS50850">
    <property type="entry name" value="MFS"/>
    <property type="match status" value="1"/>
</dbReference>
<feature type="transmembrane region" description="Helical" evidence="5">
    <location>
        <begin position="59"/>
        <end position="78"/>
    </location>
</feature>
<feature type="transmembrane region" description="Helical" evidence="5">
    <location>
        <begin position="400"/>
        <end position="421"/>
    </location>
</feature>
<proteinExistence type="predicted"/>
<reference evidence="7 8" key="1">
    <citation type="journal article" date="2023" name="IMA Fungus">
        <title>Comparative genomic study of the Penicillium genus elucidates a diverse pangenome and 15 lateral gene transfer events.</title>
        <authorList>
            <person name="Petersen C."/>
            <person name="Sorensen T."/>
            <person name="Nielsen M.R."/>
            <person name="Sondergaard T.E."/>
            <person name="Sorensen J.L."/>
            <person name="Fitzpatrick D.A."/>
            <person name="Frisvad J.C."/>
            <person name="Nielsen K.L."/>
        </authorList>
    </citation>
    <scope>NUCLEOTIDE SEQUENCE [LARGE SCALE GENOMIC DNA]</scope>
    <source>
        <strain evidence="7 8">IBT 29057</strain>
    </source>
</reference>
<dbReference type="EMBL" id="JAQJAC010000006">
    <property type="protein sequence ID" value="KAJ5581284.1"/>
    <property type="molecule type" value="Genomic_DNA"/>
</dbReference>
<evidence type="ECO:0000256" key="4">
    <source>
        <dbReference type="ARBA" id="ARBA00023136"/>
    </source>
</evidence>
<evidence type="ECO:0000256" key="3">
    <source>
        <dbReference type="ARBA" id="ARBA00022989"/>
    </source>
</evidence>
<keyword evidence="4 5" id="KW-0472">Membrane</keyword>
<comment type="caution">
    <text evidence="7">The sequence shown here is derived from an EMBL/GenBank/DDBJ whole genome shotgun (WGS) entry which is preliminary data.</text>
</comment>
<dbReference type="GO" id="GO:0005275">
    <property type="term" value="F:amine transmembrane transporter activity"/>
    <property type="evidence" value="ECO:0007669"/>
    <property type="project" value="TreeGrafter"/>
</dbReference>
<comment type="subcellular location">
    <subcellularLocation>
        <location evidence="1">Membrane</location>
        <topology evidence="1">Multi-pass membrane protein</topology>
    </subcellularLocation>
</comment>
<feature type="transmembrane region" description="Helical" evidence="5">
    <location>
        <begin position="486"/>
        <end position="509"/>
    </location>
</feature>
<evidence type="ECO:0000313" key="7">
    <source>
        <dbReference type="EMBL" id="KAJ5581284.1"/>
    </source>
</evidence>
<feature type="transmembrane region" description="Helical" evidence="5">
    <location>
        <begin position="176"/>
        <end position="200"/>
    </location>
</feature>
<feature type="domain" description="Major facilitator superfamily (MFS) profile" evidence="6">
    <location>
        <begin position="60"/>
        <end position="513"/>
    </location>
</feature>
<feature type="transmembrane region" description="Helical" evidence="5">
    <location>
        <begin position="237"/>
        <end position="259"/>
    </location>
</feature>
<evidence type="ECO:0000259" key="6">
    <source>
        <dbReference type="PROSITE" id="PS50850"/>
    </source>
</evidence>
<accession>A0AAD6DHY6</accession>
<dbReference type="InterPro" id="IPR011701">
    <property type="entry name" value="MFS"/>
</dbReference>
<keyword evidence="3 5" id="KW-1133">Transmembrane helix</keyword>
<organism evidence="7 8">
    <name type="scientific">Penicillium hetheringtonii</name>
    <dbReference type="NCBI Taxonomy" id="911720"/>
    <lineage>
        <taxon>Eukaryota</taxon>
        <taxon>Fungi</taxon>
        <taxon>Dikarya</taxon>
        <taxon>Ascomycota</taxon>
        <taxon>Pezizomycotina</taxon>
        <taxon>Eurotiomycetes</taxon>
        <taxon>Eurotiomycetidae</taxon>
        <taxon>Eurotiales</taxon>
        <taxon>Aspergillaceae</taxon>
        <taxon>Penicillium</taxon>
    </lineage>
</organism>
<keyword evidence="8" id="KW-1185">Reference proteome</keyword>
<dbReference type="Proteomes" id="UP001216150">
    <property type="component" value="Unassembled WGS sequence"/>
</dbReference>
<feature type="transmembrane region" description="Helical" evidence="5">
    <location>
        <begin position="460"/>
        <end position="480"/>
    </location>
</feature>
<evidence type="ECO:0000256" key="5">
    <source>
        <dbReference type="SAM" id="Phobius"/>
    </source>
</evidence>
<protein>
    <submittedName>
        <fullName evidence="7">MFS transporter</fullName>
    </submittedName>
</protein>
<feature type="transmembrane region" description="Helical" evidence="5">
    <location>
        <begin position="98"/>
        <end position="129"/>
    </location>
</feature>
<feature type="transmembrane region" description="Helical" evidence="5">
    <location>
        <begin position="427"/>
        <end position="448"/>
    </location>
</feature>